<organism evidence="2">
    <name type="scientific">Oikopleura dioica</name>
    <name type="common">Tunicate</name>
    <dbReference type="NCBI Taxonomy" id="34765"/>
    <lineage>
        <taxon>Eukaryota</taxon>
        <taxon>Metazoa</taxon>
        <taxon>Chordata</taxon>
        <taxon>Tunicata</taxon>
        <taxon>Appendicularia</taxon>
        <taxon>Copelata</taxon>
        <taxon>Oikopleuridae</taxon>
        <taxon>Oikopleura</taxon>
    </lineage>
</organism>
<protein>
    <recommendedName>
        <fullName evidence="4">Actin-related protein 10</fullName>
    </recommendedName>
</protein>
<dbReference type="Gene3D" id="3.90.640.10">
    <property type="entry name" value="Actin, Chain A, domain 4"/>
    <property type="match status" value="1"/>
</dbReference>
<sequence>MSFMAGLGITSEKAAVVVEFGSRYTRVGFSGETGPRAICRTPANLRRASVDEIGEFLLWLYHIHLQISPRERRLLVVEEINEPREFRERLVEAALKRIALPGLVFLPRPVAAITTTGILSSTGIVAQLGWSGVNITGVIHGVPQIWNQQESTIGGCFLLDEFRKKVDPNKSVTEDFLEDVISRLSFLRSRAHLLNPPETLEKQDEKTITIDVNSENVLNVKRSAVRDTVELLFDRRAEDETISTKILDLLLESPIDNRRALAAHIILSGGLAKIKGIRRRVLDQIKGQLKEERYKKLQELRFSIVDMPCQSNCISWLGGAIYASGESTWRTQIDLANCALPKEETGELERRLPSKIDPSRIPDWCGADLPEPKQKISSTPSFTTIHNSPIRRMLQISKIPK</sequence>
<comment type="similarity">
    <text evidence="1">Belongs to the actin family.</text>
</comment>
<dbReference type="EMBL" id="FN653027">
    <property type="protein sequence ID" value="CBY07791.1"/>
    <property type="molecule type" value="Genomic_DNA"/>
</dbReference>
<evidence type="ECO:0000313" key="3">
    <source>
        <dbReference type="Proteomes" id="UP000001307"/>
    </source>
</evidence>
<dbReference type="Gene3D" id="3.30.420.40">
    <property type="match status" value="2"/>
</dbReference>
<dbReference type="CDD" id="cd10207">
    <property type="entry name" value="ASKHA_NBD_Arp10"/>
    <property type="match status" value="1"/>
</dbReference>
<dbReference type="AlphaFoldDB" id="E4X737"/>
<evidence type="ECO:0000256" key="1">
    <source>
        <dbReference type="RuleBase" id="RU000487"/>
    </source>
</evidence>
<reference evidence="2" key="1">
    <citation type="journal article" date="2010" name="Science">
        <title>Plasticity of animal genome architecture unmasked by rapid evolution of a pelagic tunicate.</title>
        <authorList>
            <person name="Denoeud F."/>
            <person name="Henriet S."/>
            <person name="Mungpakdee S."/>
            <person name="Aury J.M."/>
            <person name="Da Silva C."/>
            <person name="Brinkmann H."/>
            <person name="Mikhaleva J."/>
            <person name="Olsen L.C."/>
            <person name="Jubin C."/>
            <person name="Canestro C."/>
            <person name="Bouquet J.M."/>
            <person name="Danks G."/>
            <person name="Poulain J."/>
            <person name="Campsteijn C."/>
            <person name="Adamski M."/>
            <person name="Cross I."/>
            <person name="Yadetie F."/>
            <person name="Muffato M."/>
            <person name="Louis A."/>
            <person name="Butcher S."/>
            <person name="Tsagkogeorga G."/>
            <person name="Konrad A."/>
            <person name="Singh S."/>
            <person name="Jensen M.F."/>
            <person name="Cong E.H."/>
            <person name="Eikeseth-Otteraa H."/>
            <person name="Noel B."/>
            <person name="Anthouard V."/>
            <person name="Porcel B.M."/>
            <person name="Kachouri-Lafond R."/>
            <person name="Nishino A."/>
            <person name="Ugolini M."/>
            <person name="Chourrout P."/>
            <person name="Nishida H."/>
            <person name="Aasland R."/>
            <person name="Huzurbazar S."/>
            <person name="Westhof E."/>
            <person name="Delsuc F."/>
            <person name="Lehrach H."/>
            <person name="Reinhardt R."/>
            <person name="Weissenbach J."/>
            <person name="Roy S.W."/>
            <person name="Artiguenave F."/>
            <person name="Postlethwait J.H."/>
            <person name="Manak J.R."/>
            <person name="Thompson E.M."/>
            <person name="Jaillon O."/>
            <person name="Du Pasquier L."/>
            <person name="Boudinot P."/>
            <person name="Liberles D.A."/>
            <person name="Volff J.N."/>
            <person name="Philippe H."/>
            <person name="Lenhard B."/>
            <person name="Roest Crollius H."/>
            <person name="Wincker P."/>
            <person name="Chourrout D."/>
        </authorList>
    </citation>
    <scope>NUCLEOTIDE SEQUENCE [LARGE SCALE GENOMIC DNA]</scope>
</reference>
<dbReference type="InterPro" id="IPR043129">
    <property type="entry name" value="ATPase_NBD"/>
</dbReference>
<dbReference type="OrthoDB" id="337660at2759"/>
<name>E4X737_OIKDI</name>
<keyword evidence="3" id="KW-1185">Reference proteome</keyword>
<dbReference type="SMART" id="SM00268">
    <property type="entry name" value="ACTIN"/>
    <property type="match status" value="1"/>
</dbReference>
<dbReference type="FunCoup" id="E4X737">
    <property type="interactions" value="915"/>
</dbReference>
<dbReference type="Proteomes" id="UP000001307">
    <property type="component" value="Unassembled WGS sequence"/>
</dbReference>
<proteinExistence type="inferred from homology"/>
<dbReference type="InParanoid" id="E4X737"/>
<accession>E4X737</accession>
<evidence type="ECO:0000313" key="2">
    <source>
        <dbReference type="EMBL" id="CBY07791.1"/>
    </source>
</evidence>
<dbReference type="SUPFAM" id="SSF53067">
    <property type="entry name" value="Actin-like ATPase domain"/>
    <property type="match status" value="2"/>
</dbReference>
<gene>
    <name evidence="2" type="ORF">GSOID_T00003143001</name>
</gene>
<dbReference type="InterPro" id="IPR004000">
    <property type="entry name" value="Actin"/>
</dbReference>
<evidence type="ECO:0008006" key="4">
    <source>
        <dbReference type="Google" id="ProtNLM"/>
    </source>
</evidence>
<dbReference type="PANTHER" id="PTHR11937">
    <property type="entry name" value="ACTIN"/>
    <property type="match status" value="1"/>
</dbReference>
<dbReference type="Pfam" id="PF00022">
    <property type="entry name" value="Actin"/>
    <property type="match status" value="1"/>
</dbReference>